<dbReference type="eggNOG" id="KOG2397">
    <property type="taxonomic scope" value="Eukaryota"/>
</dbReference>
<name>W1Q0F4_AMBTC</name>
<keyword evidence="1" id="KW-1133">Transmembrane helix</keyword>
<protein>
    <recommendedName>
        <fullName evidence="2">Glucosidase II beta subunit N-terminal domain-containing protein</fullName>
    </recommendedName>
</protein>
<accession>W1Q0F4</accession>
<dbReference type="InterPro" id="IPR039794">
    <property type="entry name" value="Gtb1-like"/>
</dbReference>
<dbReference type="PANTHER" id="PTHR12630">
    <property type="entry name" value="N-LINKED OLIGOSACCHARIDE PROCESSING"/>
    <property type="match status" value="1"/>
</dbReference>
<dbReference type="Pfam" id="PF12999">
    <property type="entry name" value="PRKCSH-like"/>
    <property type="match status" value="1"/>
</dbReference>
<gene>
    <name evidence="3" type="ORF">AMTR_s00021p00184700</name>
</gene>
<organism evidence="3 4">
    <name type="scientific">Amborella trichopoda</name>
    <dbReference type="NCBI Taxonomy" id="13333"/>
    <lineage>
        <taxon>Eukaryota</taxon>
        <taxon>Viridiplantae</taxon>
        <taxon>Streptophyta</taxon>
        <taxon>Embryophyta</taxon>
        <taxon>Tracheophyta</taxon>
        <taxon>Spermatophyta</taxon>
        <taxon>Magnoliopsida</taxon>
        <taxon>Amborellales</taxon>
        <taxon>Amborellaceae</taxon>
        <taxon>Amborella</taxon>
    </lineage>
</organism>
<dbReference type="AlphaFoldDB" id="W1Q0F4"/>
<dbReference type="OrthoDB" id="28322at2759"/>
<keyword evidence="4" id="KW-1185">Reference proteome</keyword>
<dbReference type="Gramene" id="ERN14004">
    <property type="protein sequence ID" value="ERN14004"/>
    <property type="gene ID" value="AMTR_s00021p00184700"/>
</dbReference>
<feature type="transmembrane region" description="Helical" evidence="1">
    <location>
        <begin position="126"/>
        <end position="146"/>
    </location>
</feature>
<dbReference type="EMBL" id="KI392560">
    <property type="protein sequence ID" value="ERN14004.1"/>
    <property type="molecule type" value="Genomic_DNA"/>
</dbReference>
<keyword evidence="1" id="KW-0472">Membrane</keyword>
<keyword evidence="1" id="KW-0812">Transmembrane</keyword>
<reference evidence="4" key="1">
    <citation type="journal article" date="2013" name="Science">
        <title>The Amborella genome and the evolution of flowering plants.</title>
        <authorList>
            <consortium name="Amborella Genome Project"/>
        </authorList>
    </citation>
    <scope>NUCLEOTIDE SEQUENCE [LARGE SCALE GENOMIC DNA]</scope>
</reference>
<evidence type="ECO:0000313" key="4">
    <source>
        <dbReference type="Proteomes" id="UP000017836"/>
    </source>
</evidence>
<sequence length="154" mass="17735">MIMCRDKSKFFSRDRINDGFCDCTDGTDEPGTSACPEGKFYCRNVGGTPLLLFSSRVNDHICDCCDGSDEYDGKIICMNTCFKDDDVTRNTRKIISEAETHSFSKLNDKNTHLEELIQKFRGLKTVVLLEGFLVAVMAFLFFCRYARSRRRRRH</sequence>
<proteinExistence type="predicted"/>
<dbReference type="InterPro" id="IPR028146">
    <property type="entry name" value="PRKCSH_N"/>
</dbReference>
<dbReference type="PANTHER" id="PTHR12630:SF17">
    <property type="entry name" value="EXPRESSED PROTEIN"/>
    <property type="match status" value="1"/>
</dbReference>
<evidence type="ECO:0000313" key="3">
    <source>
        <dbReference type="EMBL" id="ERN14004.1"/>
    </source>
</evidence>
<dbReference type="Proteomes" id="UP000017836">
    <property type="component" value="Unassembled WGS sequence"/>
</dbReference>
<feature type="domain" description="Glucosidase II beta subunit N-terminal" evidence="2">
    <location>
        <begin position="4"/>
        <end position="121"/>
    </location>
</feature>
<evidence type="ECO:0000256" key="1">
    <source>
        <dbReference type="SAM" id="Phobius"/>
    </source>
</evidence>
<dbReference type="OMA" id="TQVIACR"/>
<evidence type="ECO:0000259" key="2">
    <source>
        <dbReference type="Pfam" id="PF12999"/>
    </source>
</evidence>
<dbReference type="HOGENOM" id="CLU_092604_1_0_1"/>
<dbReference type="STRING" id="13333.W1Q0F4"/>